<evidence type="ECO:0000256" key="1">
    <source>
        <dbReference type="SAM" id="MobiDB-lite"/>
    </source>
</evidence>
<protein>
    <submittedName>
        <fullName evidence="2">Uncharacterized protein</fullName>
    </submittedName>
</protein>
<sequence>MTTNEPATVRPDETPAPAPRPPVVTTMPRLGRGVCWRDIVREIELDELEREARMKEAA</sequence>
<dbReference type="InterPro" id="IPR046194">
    <property type="entry name" value="DUF6222"/>
</dbReference>
<evidence type="ECO:0000313" key="3">
    <source>
        <dbReference type="Proteomes" id="UP000580861"/>
    </source>
</evidence>
<evidence type="ECO:0000313" key="2">
    <source>
        <dbReference type="EMBL" id="MBB5856016.1"/>
    </source>
</evidence>
<comment type="caution">
    <text evidence="2">The sequence shown here is derived from an EMBL/GenBank/DDBJ whole genome shotgun (WGS) entry which is preliminary data.</text>
</comment>
<dbReference type="AlphaFoldDB" id="A0A841B7I2"/>
<dbReference type="RefSeq" id="WP_184901132.1">
    <property type="nucleotide sequence ID" value="NZ_JACHMX010000001.1"/>
</dbReference>
<keyword evidence="3" id="KW-1185">Reference proteome</keyword>
<feature type="region of interest" description="Disordered" evidence="1">
    <location>
        <begin position="1"/>
        <end position="25"/>
    </location>
</feature>
<accession>A0A841B7I2</accession>
<dbReference type="Pfam" id="PF19731">
    <property type="entry name" value="DUF6222"/>
    <property type="match status" value="1"/>
</dbReference>
<dbReference type="EMBL" id="JACHMX010000001">
    <property type="protein sequence ID" value="MBB5856016.1"/>
    <property type="molecule type" value="Genomic_DNA"/>
</dbReference>
<proteinExistence type="predicted"/>
<reference evidence="2 3" key="1">
    <citation type="submission" date="2020-08" db="EMBL/GenBank/DDBJ databases">
        <title>Sequencing the genomes of 1000 actinobacteria strains.</title>
        <authorList>
            <person name="Klenk H.-P."/>
        </authorList>
    </citation>
    <scope>NUCLEOTIDE SEQUENCE [LARGE SCALE GENOMIC DNA]</scope>
    <source>
        <strain evidence="2 3">DSM 45272</strain>
    </source>
</reference>
<gene>
    <name evidence="2" type="ORF">HDA45_006103</name>
</gene>
<organism evidence="2 3">
    <name type="scientific">Amycolatopsis umgeniensis</name>
    <dbReference type="NCBI Taxonomy" id="336628"/>
    <lineage>
        <taxon>Bacteria</taxon>
        <taxon>Bacillati</taxon>
        <taxon>Actinomycetota</taxon>
        <taxon>Actinomycetes</taxon>
        <taxon>Pseudonocardiales</taxon>
        <taxon>Pseudonocardiaceae</taxon>
        <taxon>Amycolatopsis</taxon>
    </lineage>
</organism>
<dbReference type="Proteomes" id="UP000580861">
    <property type="component" value="Unassembled WGS sequence"/>
</dbReference>
<name>A0A841B7I2_9PSEU</name>